<dbReference type="PANTHER" id="PTHR37290">
    <property type="entry name" value="INNER MEMBRANE PROTEIN YIAA-RELATED"/>
    <property type="match status" value="1"/>
</dbReference>
<feature type="transmembrane region" description="Helical" evidence="1">
    <location>
        <begin position="12"/>
        <end position="34"/>
    </location>
</feature>
<dbReference type="PANTHER" id="PTHR37290:SF1">
    <property type="entry name" value="INNER MEMBRANE PROTEIN YIAA"/>
    <property type="match status" value="1"/>
</dbReference>
<protein>
    <submittedName>
        <fullName evidence="3">YiaA/YiaB family inner membrane protein</fullName>
    </submittedName>
</protein>
<dbReference type="InterPro" id="IPR008024">
    <property type="entry name" value="YiaAB"/>
</dbReference>
<dbReference type="Pfam" id="PF05360">
    <property type="entry name" value="YiaAB"/>
    <property type="match status" value="1"/>
</dbReference>
<dbReference type="InterPro" id="IPR038972">
    <property type="entry name" value="YiaA-like"/>
</dbReference>
<name>A0ABP5JJN5_9ACTN</name>
<keyword evidence="4" id="KW-1185">Reference proteome</keyword>
<sequence>MTQPTTPKNTNAFFLQSGLAFAIALFSMLFAIYYMPTTPWVRAFLSLGTIFLVTSSFSLAKCIRDAQEESQVLARLERMRLEQRLAEHDPFKAA</sequence>
<comment type="caution">
    <text evidence="3">The sequence shown here is derived from an EMBL/GenBank/DDBJ whole genome shotgun (WGS) entry which is preliminary data.</text>
</comment>
<evidence type="ECO:0000313" key="3">
    <source>
        <dbReference type="EMBL" id="GAA2118933.1"/>
    </source>
</evidence>
<proteinExistence type="predicted"/>
<keyword evidence="1" id="KW-0812">Transmembrane</keyword>
<evidence type="ECO:0000259" key="2">
    <source>
        <dbReference type="Pfam" id="PF05360"/>
    </source>
</evidence>
<dbReference type="RefSeq" id="WP_344302666.1">
    <property type="nucleotide sequence ID" value="NZ_BAAAQQ010000002.1"/>
</dbReference>
<dbReference type="Proteomes" id="UP001500575">
    <property type="component" value="Unassembled WGS sequence"/>
</dbReference>
<accession>A0ABP5JJN5</accession>
<organism evidence="3 4">
    <name type="scientific">Nocardioides bigeumensis</name>
    <dbReference type="NCBI Taxonomy" id="433657"/>
    <lineage>
        <taxon>Bacteria</taxon>
        <taxon>Bacillati</taxon>
        <taxon>Actinomycetota</taxon>
        <taxon>Actinomycetes</taxon>
        <taxon>Propionibacteriales</taxon>
        <taxon>Nocardioidaceae</taxon>
        <taxon>Nocardioides</taxon>
    </lineage>
</organism>
<gene>
    <name evidence="3" type="ORF">GCM10009843_11330</name>
</gene>
<feature type="domain" description="YiaAB two helix" evidence="2">
    <location>
        <begin position="13"/>
        <end position="65"/>
    </location>
</feature>
<evidence type="ECO:0000313" key="4">
    <source>
        <dbReference type="Proteomes" id="UP001500575"/>
    </source>
</evidence>
<feature type="transmembrane region" description="Helical" evidence="1">
    <location>
        <begin position="40"/>
        <end position="60"/>
    </location>
</feature>
<keyword evidence="1" id="KW-1133">Transmembrane helix</keyword>
<dbReference type="EMBL" id="BAAAQQ010000002">
    <property type="protein sequence ID" value="GAA2118933.1"/>
    <property type="molecule type" value="Genomic_DNA"/>
</dbReference>
<keyword evidence="1" id="KW-0472">Membrane</keyword>
<evidence type="ECO:0000256" key="1">
    <source>
        <dbReference type="SAM" id="Phobius"/>
    </source>
</evidence>
<reference evidence="4" key="1">
    <citation type="journal article" date="2019" name="Int. J. Syst. Evol. Microbiol.">
        <title>The Global Catalogue of Microorganisms (GCM) 10K type strain sequencing project: providing services to taxonomists for standard genome sequencing and annotation.</title>
        <authorList>
            <consortium name="The Broad Institute Genomics Platform"/>
            <consortium name="The Broad Institute Genome Sequencing Center for Infectious Disease"/>
            <person name="Wu L."/>
            <person name="Ma J."/>
        </authorList>
    </citation>
    <scope>NUCLEOTIDE SEQUENCE [LARGE SCALE GENOMIC DNA]</scope>
    <source>
        <strain evidence="4">JCM 16021</strain>
    </source>
</reference>